<accession>A0A974C3I9</accession>
<dbReference type="EMBL" id="CM004481">
    <property type="protein sequence ID" value="OCT65586.1"/>
    <property type="molecule type" value="Genomic_DNA"/>
</dbReference>
<evidence type="ECO:0000313" key="1">
    <source>
        <dbReference type="EMBL" id="OCT65586.1"/>
    </source>
</evidence>
<protein>
    <submittedName>
        <fullName evidence="1">Uncharacterized protein</fullName>
    </submittedName>
</protein>
<proteinExistence type="predicted"/>
<gene>
    <name evidence="1" type="ORF">XELAEV_18041824mg</name>
</gene>
<dbReference type="AlphaFoldDB" id="A0A974C3I9"/>
<dbReference type="Proteomes" id="UP000694892">
    <property type="component" value="Chromosome 8S"/>
</dbReference>
<organism evidence="1 2">
    <name type="scientific">Xenopus laevis</name>
    <name type="common">African clawed frog</name>
    <dbReference type="NCBI Taxonomy" id="8355"/>
    <lineage>
        <taxon>Eukaryota</taxon>
        <taxon>Metazoa</taxon>
        <taxon>Chordata</taxon>
        <taxon>Craniata</taxon>
        <taxon>Vertebrata</taxon>
        <taxon>Euteleostomi</taxon>
        <taxon>Amphibia</taxon>
        <taxon>Batrachia</taxon>
        <taxon>Anura</taxon>
        <taxon>Pipoidea</taxon>
        <taxon>Pipidae</taxon>
        <taxon>Xenopodinae</taxon>
        <taxon>Xenopus</taxon>
        <taxon>Xenopus</taxon>
    </lineage>
</organism>
<evidence type="ECO:0000313" key="2">
    <source>
        <dbReference type="Proteomes" id="UP000694892"/>
    </source>
</evidence>
<reference evidence="2" key="1">
    <citation type="journal article" date="2016" name="Nature">
        <title>Genome evolution in the allotetraploid frog Xenopus laevis.</title>
        <authorList>
            <person name="Session A.M."/>
            <person name="Uno Y."/>
            <person name="Kwon T."/>
            <person name="Chapman J.A."/>
            <person name="Toyoda A."/>
            <person name="Takahashi S."/>
            <person name="Fukui A."/>
            <person name="Hikosaka A."/>
            <person name="Suzuki A."/>
            <person name="Kondo M."/>
            <person name="van Heeringen S.J."/>
            <person name="Quigley I."/>
            <person name="Heinz S."/>
            <person name="Ogino H."/>
            <person name="Ochi H."/>
            <person name="Hellsten U."/>
            <person name="Lyons J.B."/>
            <person name="Simakov O."/>
            <person name="Putnam N."/>
            <person name="Stites J."/>
            <person name="Kuroki Y."/>
            <person name="Tanaka T."/>
            <person name="Michiue T."/>
            <person name="Watanabe M."/>
            <person name="Bogdanovic O."/>
            <person name="Lister R."/>
            <person name="Georgiou G."/>
            <person name="Paranjpe S.S."/>
            <person name="van Kruijsbergen I."/>
            <person name="Shu S."/>
            <person name="Carlson J."/>
            <person name="Kinoshita T."/>
            <person name="Ohta Y."/>
            <person name="Mawaribuchi S."/>
            <person name="Jenkins J."/>
            <person name="Grimwood J."/>
            <person name="Schmutz J."/>
            <person name="Mitros T."/>
            <person name="Mozaffari S.V."/>
            <person name="Suzuki Y."/>
            <person name="Haramoto Y."/>
            <person name="Yamamoto T.S."/>
            <person name="Takagi C."/>
            <person name="Heald R."/>
            <person name="Miller K."/>
            <person name="Haudenschild C."/>
            <person name="Kitzman J."/>
            <person name="Nakayama T."/>
            <person name="Izutsu Y."/>
            <person name="Robert J."/>
            <person name="Fortriede J."/>
            <person name="Burns K."/>
            <person name="Lotay V."/>
            <person name="Karimi K."/>
            <person name="Yasuoka Y."/>
            <person name="Dichmann D.S."/>
            <person name="Flajnik M.F."/>
            <person name="Houston D.W."/>
            <person name="Shendure J."/>
            <person name="DuPasquier L."/>
            <person name="Vize P.D."/>
            <person name="Zorn A.M."/>
            <person name="Ito M."/>
            <person name="Marcotte E.M."/>
            <person name="Wallingford J.B."/>
            <person name="Ito Y."/>
            <person name="Asashima M."/>
            <person name="Ueno N."/>
            <person name="Matsuda Y."/>
            <person name="Veenstra G.J."/>
            <person name="Fujiyama A."/>
            <person name="Harland R.M."/>
            <person name="Taira M."/>
            <person name="Rokhsar D.S."/>
        </authorList>
    </citation>
    <scope>NUCLEOTIDE SEQUENCE [LARGE SCALE GENOMIC DNA]</scope>
    <source>
        <strain evidence="2">J</strain>
    </source>
</reference>
<sequence length="83" mass="9492">MCLWSTTLSHPKHVPLVNSSRSIYQLTGLYMAGNFQIYLLIMFENGIRYGPHHCNSGSQYDLVLIGNCQLSKSHYDQVVWISD</sequence>
<name>A0A974C3I9_XENLA</name>